<feature type="domain" description="4Fe-4S ferredoxin-type" evidence="13">
    <location>
        <begin position="3"/>
        <end position="32"/>
    </location>
</feature>
<dbReference type="SMART" id="SM00382">
    <property type="entry name" value="AAA"/>
    <property type="match status" value="1"/>
</dbReference>
<dbReference type="PROSITE" id="PS00675">
    <property type="entry name" value="SIGMA54_INTERACT_1"/>
    <property type="match status" value="1"/>
</dbReference>
<dbReference type="InterPro" id="IPR004108">
    <property type="entry name" value="Fe_hydrogenase_lsu_C"/>
</dbReference>
<dbReference type="InterPro" id="IPR013656">
    <property type="entry name" value="PAS_4"/>
</dbReference>
<dbReference type="InterPro" id="IPR027417">
    <property type="entry name" value="P-loop_NTPase"/>
</dbReference>
<dbReference type="InterPro" id="IPR007202">
    <property type="entry name" value="4Fe-4S_dom"/>
</dbReference>
<dbReference type="GO" id="GO:0006355">
    <property type="term" value="P:regulation of DNA-templated transcription"/>
    <property type="evidence" value="ECO:0007669"/>
    <property type="project" value="InterPro"/>
</dbReference>
<dbReference type="SUPFAM" id="SSF54862">
    <property type="entry name" value="4Fe-4S ferredoxins"/>
    <property type="match status" value="1"/>
</dbReference>
<dbReference type="InterPro" id="IPR000014">
    <property type="entry name" value="PAS"/>
</dbReference>
<evidence type="ECO:0000259" key="11">
    <source>
        <dbReference type="PROSITE" id="PS50112"/>
    </source>
</evidence>
<keyword evidence="16" id="KW-1185">Reference proteome</keyword>
<dbReference type="RefSeq" id="WP_165866160.1">
    <property type="nucleotide sequence ID" value="NZ_UPPP01000133.1"/>
</dbReference>
<keyword evidence="1" id="KW-0004">4Fe-4S</keyword>
<dbReference type="InterPro" id="IPR000700">
    <property type="entry name" value="PAS-assoc_C"/>
</dbReference>
<keyword evidence="3" id="KW-0547">Nucleotide-binding</keyword>
<dbReference type="PANTHER" id="PTHR32071">
    <property type="entry name" value="TRANSCRIPTIONAL REGULATORY PROTEIN"/>
    <property type="match status" value="1"/>
</dbReference>
<dbReference type="Gene3D" id="1.10.10.60">
    <property type="entry name" value="Homeodomain-like"/>
    <property type="match status" value="1"/>
</dbReference>
<dbReference type="Pfam" id="PF04060">
    <property type="entry name" value="FeS"/>
    <property type="match status" value="1"/>
</dbReference>
<dbReference type="InterPro" id="IPR025662">
    <property type="entry name" value="Sigma_54_int_dom_ATP-bd_1"/>
</dbReference>
<dbReference type="NCBIfam" id="TIGR00229">
    <property type="entry name" value="sensory_box"/>
    <property type="match status" value="1"/>
</dbReference>
<evidence type="ECO:0000256" key="1">
    <source>
        <dbReference type="ARBA" id="ARBA00022485"/>
    </source>
</evidence>
<dbReference type="PANTHER" id="PTHR32071:SF57">
    <property type="entry name" value="C4-DICARBOXYLATE TRANSPORT TRANSCRIPTIONAL REGULATORY PROTEIN DCTD"/>
    <property type="match status" value="1"/>
</dbReference>
<dbReference type="Pfam" id="PF25601">
    <property type="entry name" value="AAA_lid_14"/>
    <property type="match status" value="1"/>
</dbReference>
<evidence type="ECO:0000259" key="10">
    <source>
        <dbReference type="PROSITE" id="PS50045"/>
    </source>
</evidence>
<dbReference type="GO" id="GO:0005524">
    <property type="term" value="F:ATP binding"/>
    <property type="evidence" value="ECO:0007669"/>
    <property type="project" value="UniProtKB-KW"/>
</dbReference>
<keyword evidence="7" id="KW-0805">Transcription regulation</keyword>
<evidence type="ECO:0000256" key="7">
    <source>
        <dbReference type="ARBA" id="ARBA00023015"/>
    </source>
</evidence>
<dbReference type="Pfam" id="PF00158">
    <property type="entry name" value="Sigma54_activat"/>
    <property type="match status" value="1"/>
</dbReference>
<keyword evidence="6" id="KW-0411">Iron-sulfur</keyword>
<evidence type="ECO:0000256" key="2">
    <source>
        <dbReference type="ARBA" id="ARBA00022723"/>
    </source>
</evidence>
<dbReference type="InterPro" id="IPR058031">
    <property type="entry name" value="AAA_lid_NorR"/>
</dbReference>
<evidence type="ECO:0000256" key="6">
    <source>
        <dbReference type="ARBA" id="ARBA00023014"/>
    </source>
</evidence>
<dbReference type="Gene3D" id="3.40.50.300">
    <property type="entry name" value="P-loop containing nucleotide triphosphate hydrolases"/>
    <property type="match status" value="1"/>
</dbReference>
<dbReference type="FunFam" id="3.40.50.300:FF:000006">
    <property type="entry name" value="DNA-binding transcriptional regulator NtrC"/>
    <property type="match status" value="1"/>
</dbReference>
<dbReference type="InterPro" id="IPR025943">
    <property type="entry name" value="Sigma_54_int_dom_ATP-bd_2"/>
</dbReference>
<gene>
    <name evidence="15" type="ORF">LUCI_4995</name>
</gene>
<dbReference type="PROSITE" id="PS50112">
    <property type="entry name" value="PAS"/>
    <property type="match status" value="1"/>
</dbReference>
<dbReference type="PROSITE" id="PS51656">
    <property type="entry name" value="4FE4S"/>
    <property type="match status" value="1"/>
</dbReference>
<dbReference type="SUPFAM" id="SSF52540">
    <property type="entry name" value="P-loop containing nucleoside triphosphate hydrolases"/>
    <property type="match status" value="1"/>
</dbReference>
<dbReference type="CDD" id="cd00009">
    <property type="entry name" value="AAA"/>
    <property type="match status" value="1"/>
</dbReference>
<evidence type="ECO:0000259" key="14">
    <source>
        <dbReference type="PROSITE" id="PS51656"/>
    </source>
</evidence>
<feature type="domain" description="4Fe-4S" evidence="14">
    <location>
        <begin position="361"/>
        <end position="423"/>
    </location>
</feature>
<dbReference type="SUPFAM" id="SSF46689">
    <property type="entry name" value="Homeodomain-like"/>
    <property type="match status" value="1"/>
</dbReference>
<organism evidence="15 16">
    <name type="scientific">Lucifera butyrica</name>
    <dbReference type="NCBI Taxonomy" id="1351585"/>
    <lineage>
        <taxon>Bacteria</taxon>
        <taxon>Bacillati</taxon>
        <taxon>Bacillota</taxon>
        <taxon>Negativicutes</taxon>
        <taxon>Veillonellales</taxon>
        <taxon>Veillonellaceae</taxon>
        <taxon>Lucifera</taxon>
    </lineage>
</organism>
<dbReference type="AlphaFoldDB" id="A0A498RFG8"/>
<feature type="domain" description="PAS" evidence="11">
    <location>
        <begin position="430"/>
        <end position="474"/>
    </location>
</feature>
<dbReference type="SUPFAM" id="SSF55785">
    <property type="entry name" value="PYP-like sensor domain (PAS domain)"/>
    <property type="match status" value="1"/>
</dbReference>
<dbReference type="GO" id="GO:0046872">
    <property type="term" value="F:metal ion binding"/>
    <property type="evidence" value="ECO:0007669"/>
    <property type="project" value="UniProtKB-KW"/>
</dbReference>
<dbReference type="Pfam" id="PF13237">
    <property type="entry name" value="Fer4_10"/>
    <property type="match status" value="1"/>
</dbReference>
<feature type="domain" description="4Fe-4S ferredoxin-type" evidence="13">
    <location>
        <begin position="33"/>
        <end position="61"/>
    </location>
</feature>
<evidence type="ECO:0000313" key="15">
    <source>
        <dbReference type="EMBL" id="VBB09697.1"/>
    </source>
</evidence>
<evidence type="ECO:0000256" key="9">
    <source>
        <dbReference type="ARBA" id="ARBA00023163"/>
    </source>
</evidence>
<dbReference type="Pfam" id="PF08448">
    <property type="entry name" value="PAS_4"/>
    <property type="match status" value="1"/>
</dbReference>
<proteinExistence type="predicted"/>
<sequence>MSGVITTIKDRCKQCYACVRNCPVKAVKITRGQAAIMEERCIGCGNCEKVCAQEAKLVLSGLAGVKNLLQAPDKVIACLAPSFVAVFPAIPWQQVVSGIKRLGFSEVWAVAAGAELVVREYAKLMLNLPSQPVISSNCPALVGVVTKHYPELLPQLAPIVSPMLATARIVKAEYGDSVKVVFIGPCIAKKAEAREAANHGLVDEVLTFRELQSLFQQYEIEPEKLPPAGFDGVQPRQGRLFPLAGALAELLHMPRDVCSGNAIVTAEGAASCLETLKSIATGQCRPRLVDALFCRGCIDGPELTGDLTLLERRQAVVNHFTEGAVTEGGRQNAELVKFFFLDLKRDFDNQKIPLPVPSEEEIRQILKETGKLSPEDELNCGACGYTSCREKAIAVFQGIAENEMCLPYVFTQKNRLLEQMAGELETVCQLNKELDGIIESSYDGICVADGQGVTLRVNAAYKRLVGLQDRDVLGVHSKELEREKIIFPSATLLVLREKRPVTVMQETKSGKKVLATGTPIFNEQGIIVRIVTNIRDLTELSSLRLQIEEAERLKTHYQSSSTAVPAPRNIVAYSIEMGKVLQTASKVAAVDSTVLILGESGVGKEVVARFVHQSSLRQSGPFIQINCGAIPETLIESELFGYETGAFTGARREGKPGLIELANNGTLFLDEIGELPPNLQVKLLQVIQERQILRIGGTKPNRINARFIAATNRNLQRMVRDGTFRADLFYRLNVVPLAIPPLRERKDDIIPLINHFLAAFNARYGCNKQIAYDTKDFLTEYHWPGNVRELENIIERLIVTVDEATILPAHLPDAMKNNVRESRCKIFVTGLLPLKQAIEEVESQLITLGWQQCANTYKLAKILEVNQSTVVRKIQKYLKFTAHVHE</sequence>
<dbReference type="PROSITE" id="PS50045">
    <property type="entry name" value="SIGMA54_INTERACT_4"/>
    <property type="match status" value="1"/>
</dbReference>
<dbReference type="Proteomes" id="UP000277811">
    <property type="component" value="Unassembled WGS sequence"/>
</dbReference>
<feature type="domain" description="PAC" evidence="12">
    <location>
        <begin position="497"/>
        <end position="549"/>
    </location>
</feature>
<accession>A0A498RFG8</accession>
<dbReference type="Pfam" id="PF02906">
    <property type="entry name" value="Fe_hyd_lg_C"/>
    <property type="match status" value="1"/>
</dbReference>
<dbReference type="GO" id="GO:0003677">
    <property type="term" value="F:DNA binding"/>
    <property type="evidence" value="ECO:0007669"/>
    <property type="project" value="UniProtKB-KW"/>
</dbReference>
<dbReference type="Gene3D" id="1.10.15.40">
    <property type="entry name" value="Electron transport complex subunit B, putative Fe-S cluster"/>
    <property type="match status" value="1"/>
</dbReference>
<dbReference type="EMBL" id="UPPP01000133">
    <property type="protein sequence ID" value="VBB09697.1"/>
    <property type="molecule type" value="Genomic_DNA"/>
</dbReference>
<dbReference type="InterPro" id="IPR009057">
    <property type="entry name" value="Homeodomain-like_sf"/>
</dbReference>
<evidence type="ECO:0000313" key="16">
    <source>
        <dbReference type="Proteomes" id="UP000277811"/>
    </source>
</evidence>
<evidence type="ECO:0000256" key="3">
    <source>
        <dbReference type="ARBA" id="ARBA00022741"/>
    </source>
</evidence>
<evidence type="ECO:0000259" key="13">
    <source>
        <dbReference type="PROSITE" id="PS51379"/>
    </source>
</evidence>
<dbReference type="GO" id="GO:0051539">
    <property type="term" value="F:4 iron, 4 sulfur cluster binding"/>
    <property type="evidence" value="ECO:0007669"/>
    <property type="project" value="UniProtKB-KW"/>
</dbReference>
<dbReference type="InterPro" id="IPR002078">
    <property type="entry name" value="Sigma_54_int"/>
</dbReference>
<dbReference type="InterPro" id="IPR035965">
    <property type="entry name" value="PAS-like_dom_sf"/>
</dbReference>
<evidence type="ECO:0000259" key="12">
    <source>
        <dbReference type="PROSITE" id="PS50113"/>
    </source>
</evidence>
<dbReference type="PROSITE" id="PS50113">
    <property type="entry name" value="PAC"/>
    <property type="match status" value="1"/>
</dbReference>
<name>A0A498RFG8_9FIRM</name>
<keyword evidence="8" id="KW-0238">DNA-binding</keyword>
<dbReference type="PROSITE" id="PS00688">
    <property type="entry name" value="SIGMA54_INTERACT_3"/>
    <property type="match status" value="1"/>
</dbReference>
<dbReference type="Gene3D" id="3.30.70.20">
    <property type="match status" value="1"/>
</dbReference>
<dbReference type="InterPro" id="IPR009016">
    <property type="entry name" value="Fe_hydrogenase"/>
</dbReference>
<feature type="domain" description="Sigma-54 factor interaction" evidence="10">
    <location>
        <begin position="570"/>
        <end position="799"/>
    </location>
</feature>
<keyword evidence="4" id="KW-0067">ATP-binding</keyword>
<dbReference type="SUPFAM" id="SSF53920">
    <property type="entry name" value="Fe-only hydrogenase"/>
    <property type="match status" value="1"/>
</dbReference>
<protein>
    <submittedName>
        <fullName evidence="15">Pas fold-4</fullName>
    </submittedName>
</protein>
<dbReference type="InterPro" id="IPR025944">
    <property type="entry name" value="Sigma_54_int_dom_CS"/>
</dbReference>
<evidence type="ECO:0000256" key="4">
    <source>
        <dbReference type="ARBA" id="ARBA00022840"/>
    </source>
</evidence>
<keyword evidence="2" id="KW-0479">Metal-binding</keyword>
<dbReference type="Gene3D" id="1.10.8.60">
    <property type="match status" value="1"/>
</dbReference>
<keyword evidence="9" id="KW-0804">Transcription</keyword>
<dbReference type="PROSITE" id="PS51379">
    <property type="entry name" value="4FE4S_FER_2"/>
    <property type="match status" value="2"/>
</dbReference>
<dbReference type="Gene3D" id="3.30.450.20">
    <property type="entry name" value="PAS domain"/>
    <property type="match status" value="1"/>
</dbReference>
<keyword evidence="5" id="KW-0408">Iron</keyword>
<dbReference type="Gene3D" id="3.40.950.10">
    <property type="entry name" value="Fe-only Hydrogenase (Larger Subunit), Chain L, domain 3"/>
    <property type="match status" value="1"/>
</dbReference>
<dbReference type="CDD" id="cd00130">
    <property type="entry name" value="PAS"/>
    <property type="match status" value="1"/>
</dbReference>
<evidence type="ECO:0000256" key="8">
    <source>
        <dbReference type="ARBA" id="ARBA00023125"/>
    </source>
</evidence>
<dbReference type="PROSITE" id="PS00676">
    <property type="entry name" value="SIGMA54_INTERACT_2"/>
    <property type="match status" value="1"/>
</dbReference>
<reference evidence="15 16" key="1">
    <citation type="submission" date="2018-06" db="EMBL/GenBank/DDBJ databases">
        <authorList>
            <person name="Strepis N."/>
        </authorList>
    </citation>
    <scope>NUCLEOTIDE SEQUENCE [LARGE SCALE GENOMIC DNA]</scope>
    <source>
        <strain evidence="15">LUCI</strain>
    </source>
</reference>
<dbReference type="InterPro" id="IPR003593">
    <property type="entry name" value="AAA+_ATPase"/>
</dbReference>
<dbReference type="InterPro" id="IPR017896">
    <property type="entry name" value="4Fe4S_Fe-S-bd"/>
</dbReference>
<evidence type="ECO:0000256" key="5">
    <source>
        <dbReference type="ARBA" id="ARBA00023004"/>
    </source>
</evidence>